<dbReference type="Proteomes" id="UP001216907">
    <property type="component" value="Unassembled WGS sequence"/>
</dbReference>
<comment type="caution">
    <text evidence="2">The sequence shown here is derived from an EMBL/GenBank/DDBJ whole genome shotgun (WGS) entry which is preliminary data.</text>
</comment>
<evidence type="ECO:0000256" key="1">
    <source>
        <dbReference type="SAM" id="MobiDB-lite"/>
    </source>
</evidence>
<keyword evidence="3" id="KW-1185">Reference proteome</keyword>
<sequence length="573" mass="62691">MGETRSRGPMRRPDLRPIFLLGALVAGLAGGRAHGQAPTPTPAPAPSGEPTPPQDPAVEADPKGEPQPLSLRYHFSEKYADAADPAHPEWLTQYQVGVREKIKVVREKAKGTPDRAETTLQTIYTERAVKTYPNRAASDVVRRYEKAQLATTLPMRRQFQNPKFLEQLSLWYRLKPGKPVELYNVTDGRVLRQVEFDRIIQNPFLPQIATLLPTTPRRVGDPWPVPRGTLTVLLGEPPLQEDYAVEAELIEVRAAAPGSSAMTAVIGITGQLALMEGPVALNVRVHFAFEAKPPGQPAPAAAGATPTPEAKAKAGVVEAEGWIAEIRMAQVITTPLPDDETGRLNQTQTRELVVARRVRASELGAEAALPLVAPEAPPEDEAHTWVTYDDPEGRFHLAHPQGLRIARAYPEGGVDLVDRRYDGQDVMSVALAAKTGDASRDRLSADPAAQRKTLVEQWRAQGQEVLMGDSGWLKDEVWKPLNRKVYRIEAALKPADDAPAVRGNRIYLDRYIVQFTRNETLIVTAMTTRDPHVPFREQAENLIKSFTFGPSEGPAPRAAEPAAGEPAPAPPAP</sequence>
<dbReference type="RefSeq" id="WP_277863359.1">
    <property type="nucleotide sequence ID" value="NZ_JARRAG010000002.1"/>
</dbReference>
<evidence type="ECO:0008006" key="4">
    <source>
        <dbReference type="Google" id="ProtNLM"/>
    </source>
</evidence>
<reference evidence="2 3" key="1">
    <citation type="submission" date="2023-03" db="EMBL/GenBank/DDBJ databases">
        <title>Paludisphaera mucosa sp. nov. a novel planctomycete from northern fen.</title>
        <authorList>
            <person name="Ivanova A."/>
        </authorList>
    </citation>
    <scope>NUCLEOTIDE SEQUENCE [LARGE SCALE GENOMIC DNA]</scope>
    <source>
        <strain evidence="2 3">Pla2</strain>
    </source>
</reference>
<gene>
    <name evidence="2" type="ORF">PZE19_25145</name>
</gene>
<organism evidence="2 3">
    <name type="scientific">Paludisphaera mucosa</name>
    <dbReference type="NCBI Taxonomy" id="3030827"/>
    <lineage>
        <taxon>Bacteria</taxon>
        <taxon>Pseudomonadati</taxon>
        <taxon>Planctomycetota</taxon>
        <taxon>Planctomycetia</taxon>
        <taxon>Isosphaerales</taxon>
        <taxon>Isosphaeraceae</taxon>
        <taxon>Paludisphaera</taxon>
    </lineage>
</organism>
<name>A0ABT6FHQ0_9BACT</name>
<dbReference type="EMBL" id="JARRAG010000002">
    <property type="protein sequence ID" value="MDG3007069.1"/>
    <property type="molecule type" value="Genomic_DNA"/>
</dbReference>
<evidence type="ECO:0000313" key="3">
    <source>
        <dbReference type="Proteomes" id="UP001216907"/>
    </source>
</evidence>
<accession>A0ABT6FHQ0</accession>
<feature type="compositionally biased region" description="Low complexity" evidence="1">
    <location>
        <begin position="549"/>
        <end position="566"/>
    </location>
</feature>
<protein>
    <recommendedName>
        <fullName evidence="4">DUF1795 domain-containing protein</fullName>
    </recommendedName>
</protein>
<feature type="region of interest" description="Disordered" evidence="1">
    <location>
        <begin position="546"/>
        <end position="573"/>
    </location>
</feature>
<proteinExistence type="predicted"/>
<feature type="region of interest" description="Disordered" evidence="1">
    <location>
        <begin position="31"/>
        <end position="69"/>
    </location>
</feature>
<evidence type="ECO:0000313" key="2">
    <source>
        <dbReference type="EMBL" id="MDG3007069.1"/>
    </source>
</evidence>
<feature type="compositionally biased region" description="Pro residues" evidence="1">
    <location>
        <begin position="39"/>
        <end position="55"/>
    </location>
</feature>